<dbReference type="EC" id="3.1.4.52" evidence="13"/>
<dbReference type="GO" id="GO:0005524">
    <property type="term" value="F:ATP binding"/>
    <property type="evidence" value="ECO:0007669"/>
    <property type="project" value="UniProtKB-KW"/>
</dbReference>
<dbReference type="PROSITE" id="PS50112">
    <property type="entry name" value="PAS"/>
    <property type="match status" value="1"/>
</dbReference>
<feature type="domain" description="PAC" evidence="10">
    <location>
        <begin position="437"/>
        <end position="493"/>
    </location>
</feature>
<dbReference type="PANTHER" id="PTHR44757">
    <property type="entry name" value="DIGUANYLATE CYCLASE DGCP"/>
    <property type="match status" value="1"/>
</dbReference>
<dbReference type="Pfam" id="PF00563">
    <property type="entry name" value="EAL"/>
    <property type="match status" value="1"/>
</dbReference>
<dbReference type="InterPro" id="IPR035919">
    <property type="entry name" value="EAL_sf"/>
</dbReference>
<evidence type="ECO:0000256" key="5">
    <source>
        <dbReference type="ARBA" id="ARBA00022777"/>
    </source>
</evidence>
<proteinExistence type="predicted"/>
<dbReference type="InterPro" id="IPR000014">
    <property type="entry name" value="PAS"/>
</dbReference>
<dbReference type="PROSITE" id="PS50883">
    <property type="entry name" value="EAL"/>
    <property type="match status" value="1"/>
</dbReference>
<keyword evidence="6" id="KW-0067">ATP-binding</keyword>
<dbReference type="Pfam" id="PF00990">
    <property type="entry name" value="GGDEF"/>
    <property type="match status" value="1"/>
</dbReference>
<dbReference type="Pfam" id="PF13426">
    <property type="entry name" value="PAS_9"/>
    <property type="match status" value="1"/>
</dbReference>
<dbReference type="SUPFAM" id="SSF55785">
    <property type="entry name" value="PYP-like sensor domain (PAS domain)"/>
    <property type="match status" value="1"/>
</dbReference>
<evidence type="ECO:0000256" key="2">
    <source>
        <dbReference type="ARBA" id="ARBA00022553"/>
    </source>
</evidence>
<organism evidence="13">
    <name type="scientific">mine drainage metagenome</name>
    <dbReference type="NCBI Taxonomy" id="410659"/>
    <lineage>
        <taxon>unclassified sequences</taxon>
        <taxon>metagenomes</taxon>
        <taxon>ecological metagenomes</taxon>
    </lineage>
</organism>
<evidence type="ECO:0000259" key="11">
    <source>
        <dbReference type="PROSITE" id="PS50883"/>
    </source>
</evidence>
<dbReference type="Gene3D" id="3.30.70.270">
    <property type="match status" value="1"/>
</dbReference>
<dbReference type="InterPro" id="IPR035965">
    <property type="entry name" value="PAS-like_dom_sf"/>
</dbReference>
<keyword evidence="8" id="KW-0472">Membrane</keyword>
<keyword evidence="13" id="KW-0378">Hydrolase</keyword>
<dbReference type="SMART" id="SM00091">
    <property type="entry name" value="PAS"/>
    <property type="match status" value="1"/>
</dbReference>
<comment type="subcellular location">
    <subcellularLocation>
        <location evidence="1">Membrane</location>
    </subcellularLocation>
</comment>
<dbReference type="NCBIfam" id="TIGR00254">
    <property type="entry name" value="GGDEF"/>
    <property type="match status" value="1"/>
</dbReference>
<keyword evidence="3" id="KW-0808">Transferase</keyword>
<evidence type="ECO:0000256" key="1">
    <source>
        <dbReference type="ARBA" id="ARBA00004370"/>
    </source>
</evidence>
<dbReference type="InterPro" id="IPR029151">
    <property type="entry name" value="Sensor-like_sf"/>
</dbReference>
<evidence type="ECO:0000259" key="9">
    <source>
        <dbReference type="PROSITE" id="PS50112"/>
    </source>
</evidence>
<evidence type="ECO:0000256" key="8">
    <source>
        <dbReference type="SAM" id="Phobius"/>
    </source>
</evidence>
<dbReference type="Gene3D" id="3.20.20.450">
    <property type="entry name" value="EAL domain"/>
    <property type="match status" value="1"/>
</dbReference>
<dbReference type="FunFam" id="3.30.70.270:FF:000001">
    <property type="entry name" value="Diguanylate cyclase domain protein"/>
    <property type="match status" value="1"/>
</dbReference>
<comment type="caution">
    <text evidence="13">The sequence shown here is derived from an EMBL/GenBank/DDBJ whole genome shotgun (WGS) entry which is preliminary data.</text>
</comment>
<feature type="domain" description="GGDEF" evidence="12">
    <location>
        <begin position="525"/>
        <end position="658"/>
    </location>
</feature>
<dbReference type="InterPro" id="IPR001633">
    <property type="entry name" value="EAL_dom"/>
</dbReference>
<dbReference type="InterPro" id="IPR000160">
    <property type="entry name" value="GGDEF_dom"/>
</dbReference>
<evidence type="ECO:0000313" key="13">
    <source>
        <dbReference type="EMBL" id="OIQ96875.1"/>
    </source>
</evidence>
<evidence type="ECO:0000256" key="7">
    <source>
        <dbReference type="ARBA" id="ARBA00023012"/>
    </source>
</evidence>
<keyword evidence="2" id="KW-0597">Phosphoprotein</keyword>
<dbReference type="Gene3D" id="3.30.450.20">
    <property type="entry name" value="PAS domain"/>
    <property type="match status" value="1"/>
</dbReference>
<keyword evidence="8" id="KW-1133">Transmembrane helix</keyword>
<feature type="transmembrane region" description="Helical" evidence="8">
    <location>
        <begin position="287"/>
        <end position="306"/>
    </location>
</feature>
<dbReference type="SUPFAM" id="SSF55073">
    <property type="entry name" value="Nucleotide cyclase"/>
    <property type="match status" value="1"/>
</dbReference>
<dbReference type="CDD" id="cd01949">
    <property type="entry name" value="GGDEF"/>
    <property type="match status" value="1"/>
</dbReference>
<evidence type="ECO:0000256" key="6">
    <source>
        <dbReference type="ARBA" id="ARBA00022840"/>
    </source>
</evidence>
<keyword evidence="4" id="KW-0547">Nucleotide-binding</keyword>
<dbReference type="InterPro" id="IPR043128">
    <property type="entry name" value="Rev_trsase/Diguanyl_cyclase"/>
</dbReference>
<accession>A0A1J5S527</accession>
<feature type="domain" description="EAL" evidence="11">
    <location>
        <begin position="667"/>
        <end position="921"/>
    </location>
</feature>
<dbReference type="SUPFAM" id="SSF103190">
    <property type="entry name" value="Sensory domain-like"/>
    <property type="match status" value="1"/>
</dbReference>
<dbReference type="PROSITE" id="PS50113">
    <property type="entry name" value="PAC"/>
    <property type="match status" value="1"/>
</dbReference>
<dbReference type="SMART" id="SM00267">
    <property type="entry name" value="GGDEF"/>
    <property type="match status" value="1"/>
</dbReference>
<keyword evidence="5" id="KW-0418">Kinase</keyword>
<keyword evidence="7" id="KW-0902">Two-component regulatory system</keyword>
<evidence type="ECO:0000259" key="10">
    <source>
        <dbReference type="PROSITE" id="PS50113"/>
    </source>
</evidence>
<keyword evidence="8" id="KW-0812">Transmembrane</keyword>
<gene>
    <name evidence="13" type="primary">gmr_115</name>
    <name evidence="13" type="ORF">GALL_210720</name>
</gene>
<reference evidence="13" key="1">
    <citation type="submission" date="2016-10" db="EMBL/GenBank/DDBJ databases">
        <title>Sequence of Gallionella enrichment culture.</title>
        <authorList>
            <person name="Poehlein A."/>
            <person name="Muehling M."/>
            <person name="Daniel R."/>
        </authorList>
    </citation>
    <scope>NUCLEOTIDE SEQUENCE</scope>
</reference>
<feature type="domain" description="PAS" evidence="9">
    <location>
        <begin position="371"/>
        <end position="419"/>
    </location>
</feature>
<dbReference type="CDD" id="cd00130">
    <property type="entry name" value="PAS"/>
    <property type="match status" value="1"/>
</dbReference>
<dbReference type="EMBL" id="MLJW01000141">
    <property type="protein sequence ID" value="OIQ96875.1"/>
    <property type="molecule type" value="Genomic_DNA"/>
</dbReference>
<dbReference type="InterPro" id="IPR029787">
    <property type="entry name" value="Nucleotide_cyclase"/>
</dbReference>
<dbReference type="InterPro" id="IPR033462">
    <property type="entry name" value="Cache_3-Cache_2"/>
</dbReference>
<dbReference type="GO" id="GO:0000160">
    <property type="term" value="P:phosphorelay signal transduction system"/>
    <property type="evidence" value="ECO:0007669"/>
    <property type="project" value="UniProtKB-KW"/>
</dbReference>
<dbReference type="PROSITE" id="PS50887">
    <property type="entry name" value="GGDEF"/>
    <property type="match status" value="1"/>
</dbReference>
<evidence type="ECO:0000259" key="12">
    <source>
        <dbReference type="PROSITE" id="PS50887"/>
    </source>
</evidence>
<evidence type="ECO:0000256" key="3">
    <source>
        <dbReference type="ARBA" id="ARBA00022679"/>
    </source>
</evidence>
<dbReference type="GO" id="GO:0016020">
    <property type="term" value="C:membrane"/>
    <property type="evidence" value="ECO:0007669"/>
    <property type="project" value="UniProtKB-SubCell"/>
</dbReference>
<dbReference type="NCBIfam" id="TIGR00229">
    <property type="entry name" value="sensory_box"/>
    <property type="match status" value="1"/>
</dbReference>
<dbReference type="InterPro" id="IPR000700">
    <property type="entry name" value="PAS-assoc_C"/>
</dbReference>
<dbReference type="GO" id="GO:0071111">
    <property type="term" value="F:cyclic-guanylate-specific phosphodiesterase activity"/>
    <property type="evidence" value="ECO:0007669"/>
    <property type="project" value="UniProtKB-EC"/>
</dbReference>
<dbReference type="PANTHER" id="PTHR44757:SF2">
    <property type="entry name" value="BIOFILM ARCHITECTURE MAINTENANCE PROTEIN MBAA"/>
    <property type="match status" value="1"/>
</dbReference>
<name>A0A1J5S527_9ZZZZ</name>
<protein>
    <submittedName>
        <fullName evidence="13">Cyclic di-GMP phosphodiesterase Gmr</fullName>
        <ecNumber evidence="13">3.1.4.52</ecNumber>
    </submittedName>
</protein>
<dbReference type="CDD" id="cd01948">
    <property type="entry name" value="EAL"/>
    <property type="match status" value="1"/>
</dbReference>
<dbReference type="Pfam" id="PF17201">
    <property type="entry name" value="Cache_3-Cache_2"/>
    <property type="match status" value="1"/>
</dbReference>
<dbReference type="GO" id="GO:0016301">
    <property type="term" value="F:kinase activity"/>
    <property type="evidence" value="ECO:0007669"/>
    <property type="project" value="UniProtKB-KW"/>
</dbReference>
<evidence type="ECO:0000256" key="4">
    <source>
        <dbReference type="ARBA" id="ARBA00022741"/>
    </source>
</evidence>
<dbReference type="InterPro" id="IPR052155">
    <property type="entry name" value="Biofilm_reg_signaling"/>
</dbReference>
<dbReference type="SUPFAM" id="SSF141868">
    <property type="entry name" value="EAL domain-like"/>
    <property type="match status" value="1"/>
</dbReference>
<dbReference type="SMART" id="SM00052">
    <property type="entry name" value="EAL"/>
    <property type="match status" value="1"/>
</dbReference>
<sequence length="928" mass="103617">MRKNFSTVWRFLLPLLILFVVTPLVLVKQQTSQQLDRIEVGALGQAKTLVRLLNITDELVGEQALAAMRLLRERSFVLGEPTTYGTIKIGGKLVPSLMFGNSLQTNHYELVDAVTNVVGGTATLFVKSGDDFVRIATNVRRGDRTRAVGTLLNVNGKAIAALHKGQAFHGVVDILDEPYITDYEPMFDVKGTLIGAYYVGYKVDMKVLRDAVENTRQLKTGFAAVLDEHNRVRFLSTHASQSQAEFILTKRPDTWSFAQQDVPNWGFKVVIAYPLSEARAIGLNNSWIVIATGTLIGALLIVFIFWQLRRLVFNPIGADPAVAIDVVKRIAAGDLERDGLHAKPGTLMANVLSMRRRLRETVTTLRENTDRMRLSASVFDHAHDGIFIANADMQIVEVNPAFTATTGYSREEALGNTPLALGFAYHDANFFPQLMESSGEWRGESWNRHHDGSVYAAWLDIFTVCDDTQTSRHYVGLFSDITQSKEHQQNLEHMAYHDPLTQLPNRTLLSDRLKQALARAERADELVAICYFDLDDFKPVNDMLGHDAGDRLLVQLAARIRACLRETDTIARLGGDEFVMLLCGLQSIDECQQTLERLLKAIKTPYQIANQTVNISASIGYTLFPLDNSEADTLLRHADHAMYQAKIGGGSRFNLFDAMHDKETRDLRQERERIEEALLRGEFRLFYQPKVDIRSGTVVGMEALIRWQHPELGLRNPMEFLPAVEDTAFAIPLGEWVVSEALRQIEIWQASGLTLQVSVNIAARHMMQMNFAERLASLLQNAPNVTPKLLELEITETAAIEDVAGVAETVHQCNLLGVSFALDDFGVGYSSLTYLRRLPVAVIKIDQSFVRDMLHDMDDLAVVSGLISLSRDFRRKVVAEGVETAEHGALLLKMGCYLAQGYGIAKPMPAEEVLAWVAGYKQDASWTK</sequence>
<dbReference type="AlphaFoldDB" id="A0A1J5S527"/>